<name>A0A345VJ11_9STRE</name>
<evidence type="ECO:0000313" key="1">
    <source>
        <dbReference type="EMBL" id="AXJ12713.1"/>
    </source>
</evidence>
<dbReference type="RefSeq" id="WP_115129972.1">
    <property type="nucleotide sequence ID" value="NZ_CP022601.1"/>
</dbReference>
<evidence type="ECO:0000313" key="2">
    <source>
        <dbReference type="Proteomes" id="UP000255411"/>
    </source>
</evidence>
<accession>A0A345VJ11</accession>
<dbReference type="AlphaFoldDB" id="A0A345VJ11"/>
<dbReference type="EMBL" id="CP022601">
    <property type="protein sequence ID" value="AXJ12713.1"/>
    <property type="molecule type" value="Genomic_DNA"/>
</dbReference>
<dbReference type="Proteomes" id="UP000255411">
    <property type="component" value="Chromosome"/>
</dbReference>
<dbReference type="Pfam" id="PF05045">
    <property type="entry name" value="RgpF"/>
    <property type="match status" value="1"/>
</dbReference>
<dbReference type="InterPro" id="IPR007739">
    <property type="entry name" value="RgpF"/>
</dbReference>
<protein>
    <recommendedName>
        <fullName evidence="3">Alpha-L-Rha alpha-1,3-L-rhamnosyltransferase</fullName>
    </recommendedName>
</protein>
<sequence length="586" mass="69089">MKRLLIYVHFNKYNRVSNHVYYQLEKMRPLFSKVIFLSNSPLESSDIDTLVDSQLISQYQQRENKGYDFAAWHDGMMLEGFESLKTYDSVTVMNDTCFGPLWDMYPYYERYENDDSVDFWGMTNHQGIQAGNIYINEHLQSYFISFKKRMIQSSVFQKFWKSVESYEDVQKVIDNYETMYTKLFVEAGFKYQSVLNTLPLNKDFFHSNFSIHYPHVLIDHKVPFIKIKTFDLVQHLAPYTIRAIEKSSNYPISLINEHMSNVSLPTPPYLIDQKVFNTTVASNETITPQKKVAIHLHTFYVDLLEEFLQHFEAFSFHYDLFLTTDSDEKKKDIQAILNRLDKVAQVVVTGKKGRDIIPMLKLKEQLASYDYIGHFHTKKSPEYPHWVGDSWRQELNQMLIQPADSLLAKLESHDNIGLVIADIPSFFRYTKIVDPWNENRFAQDMNDLWQRMGMERQIDFDKLDTFIMSYGTFIWFKYDALKPLFDLNLTDDDIPAEPLPQHTILHAIERILVYLAWNQRYDYIIAQNPVYITPFVDNNVLNIRPELLPNTYVNFDHIGGIKGALKYIYRGPGSAIKYILRRVLKN</sequence>
<reference evidence="1 2" key="1">
    <citation type="submission" date="2017-07" db="EMBL/GenBank/DDBJ databases">
        <title>Streptococcus pluranimalium as cause of bovine abortion.</title>
        <authorList>
            <person name="Rodriguez Campos S."/>
            <person name="Gobeli Brawand S."/>
            <person name="Brodard I."/>
            <person name="Rychener L."/>
            <person name="Perreten V."/>
        </authorList>
    </citation>
    <scope>NUCLEOTIDE SEQUENCE [LARGE SCALE GENOMIC DNA]</scope>
    <source>
        <strain evidence="1 2">14A0014</strain>
    </source>
</reference>
<evidence type="ECO:0008006" key="3">
    <source>
        <dbReference type="Google" id="ProtNLM"/>
    </source>
</evidence>
<proteinExistence type="predicted"/>
<organism evidence="1 2">
    <name type="scientific">Streptococcus pluranimalium</name>
    <dbReference type="NCBI Taxonomy" id="82348"/>
    <lineage>
        <taxon>Bacteria</taxon>
        <taxon>Bacillati</taxon>
        <taxon>Bacillota</taxon>
        <taxon>Bacilli</taxon>
        <taxon>Lactobacillales</taxon>
        <taxon>Streptococcaceae</taxon>
        <taxon>Streptococcus</taxon>
    </lineage>
</organism>
<gene>
    <name evidence="1" type="ORF">Sp14A_07880</name>
</gene>